<keyword evidence="3" id="KW-0378">Hydrolase</keyword>
<dbReference type="GO" id="GO:0004519">
    <property type="term" value="F:endonuclease activity"/>
    <property type="evidence" value="ECO:0007669"/>
    <property type="project" value="UniProtKB-KW"/>
</dbReference>
<dbReference type="InterPro" id="IPR000477">
    <property type="entry name" value="RT_dom"/>
</dbReference>
<keyword evidence="3" id="KW-0255">Endonuclease</keyword>
<keyword evidence="1" id="KW-0732">Signal</keyword>
<evidence type="ECO:0000256" key="1">
    <source>
        <dbReference type="SAM" id="SignalP"/>
    </source>
</evidence>
<evidence type="ECO:0000259" key="2">
    <source>
        <dbReference type="Pfam" id="PF00078"/>
    </source>
</evidence>
<dbReference type="EMBL" id="GEGO01006683">
    <property type="protein sequence ID" value="JAR88721.1"/>
    <property type="molecule type" value="Transcribed_RNA"/>
</dbReference>
<feature type="domain" description="Reverse transcriptase" evidence="2">
    <location>
        <begin position="15"/>
        <end position="113"/>
    </location>
</feature>
<proteinExistence type="predicted"/>
<feature type="signal peptide" evidence="1">
    <location>
        <begin position="1"/>
        <end position="29"/>
    </location>
</feature>
<dbReference type="AlphaFoldDB" id="A0A147BD87"/>
<keyword evidence="3" id="KW-0540">Nuclease</keyword>
<dbReference type="PANTHER" id="PTHR33332">
    <property type="entry name" value="REVERSE TRANSCRIPTASE DOMAIN-CONTAINING PROTEIN"/>
    <property type="match status" value="1"/>
</dbReference>
<reference evidence="3" key="1">
    <citation type="journal article" date="2018" name="PLoS Negl. Trop. Dis.">
        <title>Sialome diversity of ticks revealed by RNAseq of single tick salivary glands.</title>
        <authorList>
            <person name="Perner J."/>
            <person name="Kropackova S."/>
            <person name="Kopacek P."/>
            <person name="Ribeiro J.M."/>
        </authorList>
    </citation>
    <scope>NUCLEOTIDE SEQUENCE</scope>
    <source>
        <strain evidence="3">Siblings of single egg batch collected in Ceske Budejovice</strain>
        <tissue evidence="3">Salivary glands</tissue>
    </source>
</reference>
<accession>A0A147BD87</accession>
<evidence type="ECO:0000313" key="3">
    <source>
        <dbReference type="EMBL" id="JAR88721.1"/>
    </source>
</evidence>
<protein>
    <submittedName>
        <fullName evidence="3">Putative endonuclease/reverse transcript</fullName>
    </submittedName>
</protein>
<sequence>MSPLVFRKGPFSGLCFFLIFINDLPATISSKIRLFADDCVVYNKVTCMHDHNQLQDDLLKINQWCNTWLMSLNKSKCKLIRFTRKKSILYHQYFLDSDLIETVSMYKYLGVRLTSDLSWNNHIEAIHADSSRTLGFIRRNLRSAPPLVRKMAYDTFTKPKLEYAASIWSPHQAYLINHLEAVQNRAARFILSTYDFSVSVSALKSQLTLSSLQLRRKLTRLCLLHKVYYHCPDLKSSLLSPPDRTSSRLNNSCTIKRVSGSTNAFNQSFLPQAISDWNSLPSSIVTIVDPEVFLSSLRIHFSCY</sequence>
<feature type="chain" id="PRO_5007542237" evidence="1">
    <location>
        <begin position="30"/>
        <end position="304"/>
    </location>
</feature>
<organism evidence="3">
    <name type="scientific">Ixodes ricinus</name>
    <name type="common">Common tick</name>
    <name type="synonym">Acarus ricinus</name>
    <dbReference type="NCBI Taxonomy" id="34613"/>
    <lineage>
        <taxon>Eukaryota</taxon>
        <taxon>Metazoa</taxon>
        <taxon>Ecdysozoa</taxon>
        <taxon>Arthropoda</taxon>
        <taxon>Chelicerata</taxon>
        <taxon>Arachnida</taxon>
        <taxon>Acari</taxon>
        <taxon>Parasitiformes</taxon>
        <taxon>Ixodida</taxon>
        <taxon>Ixodoidea</taxon>
        <taxon>Ixodidae</taxon>
        <taxon>Ixodinae</taxon>
        <taxon>Ixodes</taxon>
    </lineage>
</organism>
<name>A0A147BD87_IXORI</name>
<dbReference type="Pfam" id="PF00078">
    <property type="entry name" value="RVT_1"/>
    <property type="match status" value="1"/>
</dbReference>